<dbReference type="EMBL" id="CP002536">
    <property type="protein sequence ID" value="ADY25281.1"/>
    <property type="molecule type" value="Genomic_DNA"/>
</dbReference>
<dbReference type="PANTHER" id="PTHR33677">
    <property type="entry name" value="TRANSCRIPTIONAL REPRESSOR FRMR-RELATED"/>
    <property type="match status" value="1"/>
</dbReference>
<dbReference type="Gene3D" id="1.20.58.1000">
    <property type="entry name" value="Metal-sensitive repressor, helix protomer"/>
    <property type="match status" value="1"/>
</dbReference>
<evidence type="ECO:0008006" key="4">
    <source>
        <dbReference type="Google" id="ProtNLM"/>
    </source>
</evidence>
<dbReference type="PANTHER" id="PTHR33677:SF5">
    <property type="entry name" value="TRANSCRIPTIONAL REPRESSOR FRMR"/>
    <property type="match status" value="1"/>
</dbReference>
<gene>
    <name evidence="2" type="ordered locus">Deipr_0106</name>
</gene>
<name>F0RNP8_DEIPM</name>
<evidence type="ECO:0000256" key="1">
    <source>
        <dbReference type="SAM" id="MobiDB-lite"/>
    </source>
</evidence>
<dbReference type="GO" id="GO:0045892">
    <property type="term" value="P:negative regulation of DNA-templated transcription"/>
    <property type="evidence" value="ECO:0007669"/>
    <property type="project" value="UniProtKB-ARBA"/>
</dbReference>
<accession>F0RNP8</accession>
<feature type="region of interest" description="Disordered" evidence="1">
    <location>
        <begin position="1"/>
        <end position="23"/>
    </location>
</feature>
<dbReference type="Pfam" id="PF02583">
    <property type="entry name" value="Trns_repr_metal"/>
    <property type="match status" value="1"/>
</dbReference>
<dbReference type="OrthoDB" id="9811244at2"/>
<dbReference type="RefSeq" id="WP_013613890.1">
    <property type="nucleotide sequence ID" value="NC_015161.1"/>
</dbReference>
<dbReference type="Proteomes" id="UP000007718">
    <property type="component" value="Chromosome"/>
</dbReference>
<dbReference type="HOGENOM" id="CLU_130332_1_1_0"/>
<dbReference type="GO" id="GO:0046872">
    <property type="term" value="F:metal ion binding"/>
    <property type="evidence" value="ECO:0007669"/>
    <property type="project" value="InterPro"/>
</dbReference>
<protein>
    <recommendedName>
        <fullName evidence="4">Transcriptional regulator</fullName>
    </recommendedName>
</protein>
<dbReference type="STRING" id="693977.Deipr_0106"/>
<organism evidence="2 3">
    <name type="scientific">Deinococcus proteolyticus (strain ATCC 35074 / DSM 20540 / JCM 6276 / NBRC 101906 / NCIMB 13154 / VKM Ac-1939 / CCM 2703 / MRP)</name>
    <dbReference type="NCBI Taxonomy" id="693977"/>
    <lineage>
        <taxon>Bacteria</taxon>
        <taxon>Thermotogati</taxon>
        <taxon>Deinococcota</taxon>
        <taxon>Deinococci</taxon>
        <taxon>Deinococcales</taxon>
        <taxon>Deinococcaceae</taxon>
        <taxon>Deinococcus</taxon>
    </lineage>
</organism>
<dbReference type="InterPro" id="IPR003735">
    <property type="entry name" value="Metal_Tscrpt_repr"/>
</dbReference>
<dbReference type="AlphaFoldDB" id="F0RNP8"/>
<dbReference type="CDD" id="cd10148">
    <property type="entry name" value="CsoR-like_DUF156"/>
    <property type="match status" value="1"/>
</dbReference>
<dbReference type="eggNOG" id="COG1937">
    <property type="taxonomic scope" value="Bacteria"/>
</dbReference>
<evidence type="ECO:0000313" key="2">
    <source>
        <dbReference type="EMBL" id="ADY25281.1"/>
    </source>
</evidence>
<reference evidence="3" key="1">
    <citation type="submission" date="2011-02" db="EMBL/GenBank/DDBJ databases">
        <title>The complete sequence of chromosome of Deinococcus proteolyticus DSM 20540.</title>
        <authorList>
            <consortium name="US DOE Joint Genome Institute (JGI-PGF)"/>
            <person name="Lucas S."/>
            <person name="Copeland A."/>
            <person name="Lapidus A."/>
            <person name="Bruce D."/>
            <person name="Goodwin L."/>
            <person name="Pitluck S."/>
            <person name="Kyrpides N."/>
            <person name="Mavromatis K."/>
            <person name="Pagani I."/>
            <person name="Ivanova N."/>
            <person name="Ovchinnikova G."/>
            <person name="Zeytun A."/>
            <person name="Detter J.C."/>
            <person name="Han C."/>
            <person name="Land M."/>
            <person name="Hauser L."/>
            <person name="Markowitz V."/>
            <person name="Cheng J.-F."/>
            <person name="Hugenholtz P."/>
            <person name="Woyke T."/>
            <person name="Wu D."/>
            <person name="Pukall R."/>
            <person name="Steenblock K."/>
            <person name="Brambilla E."/>
            <person name="Klenk H.-P."/>
            <person name="Eisen J.A."/>
        </authorList>
    </citation>
    <scope>NUCLEOTIDE SEQUENCE [LARGE SCALE GENOMIC DNA]</scope>
    <source>
        <strain evidence="3">ATCC 35074 / DSM 20540 / JCM 6276 / NBRC 101906 / NCIMB 13154 / VKM Ac-1939 / CCM 2703 / MRP</strain>
    </source>
</reference>
<keyword evidence="3" id="KW-1185">Reference proteome</keyword>
<feature type="compositionally biased region" description="Gly residues" evidence="1">
    <location>
        <begin position="1"/>
        <end position="12"/>
    </location>
</feature>
<reference evidence="2 3" key="2">
    <citation type="journal article" date="2012" name="Stand. Genomic Sci.">
        <title>Complete genome sequence of the orange-red pigmented, radioresistant Deinococcus proteolyticus type strain (MRP(T)).</title>
        <authorList>
            <person name="Copeland A."/>
            <person name="Zeytun A."/>
            <person name="Yassawong M."/>
            <person name="Nolan M."/>
            <person name="Lucas S."/>
            <person name="Hammon N."/>
            <person name="Deshpande S."/>
            <person name="Cheng J.F."/>
            <person name="Han C."/>
            <person name="Tapia R."/>
            <person name="Goodwin L.A."/>
            <person name="Pitluck S."/>
            <person name="Mavromatis K."/>
            <person name="Liolios K."/>
            <person name="Pagani I."/>
            <person name="Ivanova N."/>
            <person name="Mikhailova N."/>
            <person name="Pati A."/>
            <person name="Chen A."/>
            <person name="Palaniappan K."/>
            <person name="Land M."/>
            <person name="Hauser L."/>
            <person name="Jeffries C.D."/>
            <person name="Brambilla E.M."/>
            <person name="Rohde M."/>
            <person name="Sikorski J."/>
            <person name="Pukall R."/>
            <person name="Goker M."/>
            <person name="Detter J.C."/>
            <person name="Woyke T."/>
            <person name="Bristow J."/>
            <person name="Eisen J.A."/>
            <person name="Markowitz V."/>
            <person name="Hugenholtz P."/>
            <person name="Kyrpides N.C."/>
            <person name="Klenk H.P."/>
            <person name="Lapidus A."/>
        </authorList>
    </citation>
    <scope>NUCLEOTIDE SEQUENCE [LARGE SCALE GENOMIC DNA]</scope>
    <source>
        <strain evidence="3">ATCC 35074 / DSM 20540 / JCM 6276 / NBRC 101906 / NCIMB 13154 / VKM Ac-1939 / CCM 2703 / MRP</strain>
    </source>
</reference>
<sequence>MTGAKRGGGGGIAEAAAPVTPLPLSDTDKKVLARLKRIEGQVRGLQRMIEEGRDCHEVLTQFSGVRSALDSAGEVVLEQYASGCRARPGEPVTPSDVVRAVKLLRG</sequence>
<dbReference type="KEGG" id="dpt:Deipr_0106"/>
<evidence type="ECO:0000313" key="3">
    <source>
        <dbReference type="Proteomes" id="UP000007718"/>
    </source>
</evidence>
<proteinExistence type="predicted"/>
<dbReference type="InterPro" id="IPR038390">
    <property type="entry name" value="Metal_Tscrpt_repr_sf"/>
</dbReference>
<dbReference type="GO" id="GO:0003677">
    <property type="term" value="F:DNA binding"/>
    <property type="evidence" value="ECO:0007669"/>
    <property type="project" value="InterPro"/>
</dbReference>